<dbReference type="SUPFAM" id="SSF52172">
    <property type="entry name" value="CheY-like"/>
    <property type="match status" value="1"/>
</dbReference>
<evidence type="ECO:0000313" key="6">
    <source>
        <dbReference type="EMBL" id="AQS60404.1"/>
    </source>
</evidence>
<dbReference type="KEGG" id="dfg:B0537_15800"/>
<evidence type="ECO:0000256" key="4">
    <source>
        <dbReference type="PROSITE-ProRule" id="PRU00169"/>
    </source>
</evidence>
<dbReference type="STRING" id="1833852.B0537_15800"/>
<evidence type="ECO:0000256" key="2">
    <source>
        <dbReference type="ARBA" id="ARBA00022553"/>
    </source>
</evidence>
<dbReference type="RefSeq" id="WP_077715433.1">
    <property type="nucleotide sequence ID" value="NZ_CP019698.1"/>
</dbReference>
<gene>
    <name evidence="6" type="ORF">B0537_15800</name>
</gene>
<evidence type="ECO:0000256" key="1">
    <source>
        <dbReference type="ARBA" id="ARBA00018672"/>
    </source>
</evidence>
<dbReference type="AlphaFoldDB" id="A0A1S6J052"/>
<dbReference type="InterPro" id="IPR050595">
    <property type="entry name" value="Bact_response_regulator"/>
</dbReference>
<organism evidence="6 7">
    <name type="scientific">Desulforamulus ferrireducens</name>
    <dbReference type="NCBI Taxonomy" id="1833852"/>
    <lineage>
        <taxon>Bacteria</taxon>
        <taxon>Bacillati</taxon>
        <taxon>Bacillota</taxon>
        <taxon>Clostridia</taxon>
        <taxon>Eubacteriales</taxon>
        <taxon>Peptococcaceae</taxon>
        <taxon>Desulforamulus</taxon>
    </lineage>
</organism>
<dbReference type="Gene3D" id="3.40.50.2300">
    <property type="match status" value="1"/>
</dbReference>
<sequence length="135" mass="14904">MPKETIDILIVDDQVGIRRLLSEALADEGYQVKMAGSGAEALNILSSTLPSLILLDLKMPGMTGLETLQEIRKHHGQLTVVMMTAYSEVEIMDQTMGLGVKHFLNKPFDLDEVRALVKGLLKKAEGLKLLQQEIC</sequence>
<dbReference type="EMBL" id="CP019698">
    <property type="protein sequence ID" value="AQS60404.1"/>
    <property type="molecule type" value="Genomic_DNA"/>
</dbReference>
<dbReference type="SMART" id="SM00448">
    <property type="entry name" value="REC"/>
    <property type="match status" value="1"/>
</dbReference>
<feature type="modified residue" description="4-aspartylphosphate" evidence="4">
    <location>
        <position position="56"/>
    </location>
</feature>
<dbReference type="GO" id="GO:0000160">
    <property type="term" value="P:phosphorelay signal transduction system"/>
    <property type="evidence" value="ECO:0007669"/>
    <property type="project" value="InterPro"/>
</dbReference>
<dbReference type="OrthoDB" id="9808843at2"/>
<accession>A0A1S6J052</accession>
<dbReference type="Proteomes" id="UP000189464">
    <property type="component" value="Chromosome"/>
</dbReference>
<evidence type="ECO:0000256" key="3">
    <source>
        <dbReference type="ARBA" id="ARBA00024867"/>
    </source>
</evidence>
<protein>
    <recommendedName>
        <fullName evidence="1">Stage 0 sporulation protein A homolog</fullName>
    </recommendedName>
</protein>
<dbReference type="PANTHER" id="PTHR44591">
    <property type="entry name" value="STRESS RESPONSE REGULATOR PROTEIN 1"/>
    <property type="match status" value="1"/>
</dbReference>
<keyword evidence="7" id="KW-1185">Reference proteome</keyword>
<proteinExistence type="predicted"/>
<feature type="domain" description="Response regulatory" evidence="5">
    <location>
        <begin position="7"/>
        <end position="121"/>
    </location>
</feature>
<evidence type="ECO:0000259" key="5">
    <source>
        <dbReference type="PROSITE" id="PS50110"/>
    </source>
</evidence>
<evidence type="ECO:0000313" key="7">
    <source>
        <dbReference type="Proteomes" id="UP000189464"/>
    </source>
</evidence>
<dbReference type="PROSITE" id="PS50110">
    <property type="entry name" value="RESPONSE_REGULATORY"/>
    <property type="match status" value="1"/>
</dbReference>
<comment type="function">
    <text evidence="3">May play the central regulatory role in sporulation. It may be an element of the effector pathway responsible for the activation of sporulation genes in response to nutritional stress. Spo0A may act in concert with spo0H (a sigma factor) to control the expression of some genes that are critical to the sporulation process.</text>
</comment>
<keyword evidence="2 4" id="KW-0597">Phosphoprotein</keyword>
<name>A0A1S6J052_9FIRM</name>
<dbReference type="Pfam" id="PF00072">
    <property type="entry name" value="Response_reg"/>
    <property type="match status" value="1"/>
</dbReference>
<reference evidence="6 7" key="1">
    <citation type="journal article" date="2016" name="Int. J. Syst. Evol. Microbiol.">
        <title>Desulfotomaculum ferrireducens sp. nov., a moderately thermophilic sulfate-reducing and dissimilatory Fe(III)-reducing bacterium isolated from compost.</title>
        <authorList>
            <person name="Yang G."/>
            <person name="Guo J."/>
            <person name="Zhuang L."/>
            <person name="Yuan Y."/>
            <person name="Zhou S."/>
        </authorList>
    </citation>
    <scope>NUCLEOTIDE SEQUENCE [LARGE SCALE GENOMIC DNA]</scope>
    <source>
        <strain evidence="6 7">GSS09</strain>
    </source>
</reference>
<dbReference type="PANTHER" id="PTHR44591:SF3">
    <property type="entry name" value="RESPONSE REGULATORY DOMAIN-CONTAINING PROTEIN"/>
    <property type="match status" value="1"/>
</dbReference>
<dbReference type="InterPro" id="IPR011006">
    <property type="entry name" value="CheY-like_superfamily"/>
</dbReference>
<dbReference type="InterPro" id="IPR001789">
    <property type="entry name" value="Sig_transdc_resp-reg_receiver"/>
</dbReference>